<dbReference type="RefSeq" id="WP_079605449.1">
    <property type="nucleotide sequence ID" value="NZ_LT670817.1"/>
</dbReference>
<name>A0A1M5XCK2_9BRAD</name>
<dbReference type="Proteomes" id="UP000189796">
    <property type="component" value="Chromosome I"/>
</dbReference>
<evidence type="ECO:0000313" key="2">
    <source>
        <dbReference type="Proteomes" id="UP000189796"/>
    </source>
</evidence>
<proteinExistence type="predicted"/>
<reference evidence="1 2" key="1">
    <citation type="submission" date="2016-11" db="EMBL/GenBank/DDBJ databases">
        <authorList>
            <person name="Jaros S."/>
            <person name="Januszkiewicz K."/>
            <person name="Wedrychowicz H."/>
        </authorList>
    </citation>
    <scope>NUCLEOTIDE SEQUENCE [LARGE SCALE GENOMIC DNA]</scope>
    <source>
        <strain evidence="1 2">GAS138</strain>
    </source>
</reference>
<gene>
    <name evidence="1" type="ORF">SAMN05443248_7186</name>
</gene>
<organism evidence="1 2">
    <name type="scientific">Bradyrhizobium erythrophlei</name>
    <dbReference type="NCBI Taxonomy" id="1437360"/>
    <lineage>
        <taxon>Bacteria</taxon>
        <taxon>Pseudomonadati</taxon>
        <taxon>Pseudomonadota</taxon>
        <taxon>Alphaproteobacteria</taxon>
        <taxon>Hyphomicrobiales</taxon>
        <taxon>Nitrobacteraceae</taxon>
        <taxon>Bradyrhizobium</taxon>
    </lineage>
</organism>
<accession>A0A1M5XCK2</accession>
<dbReference type="AlphaFoldDB" id="A0A1M5XCK2"/>
<sequence>MNCPPGVLDEVVARLCPAAGKTLREIHRDLQFIAPSSVRSALLVLVRSGRASFEGEMGNRRYRLSEAP</sequence>
<protein>
    <recommendedName>
        <fullName evidence="3">DprA winged helix domain-containing protein</fullName>
    </recommendedName>
</protein>
<evidence type="ECO:0008006" key="3">
    <source>
        <dbReference type="Google" id="ProtNLM"/>
    </source>
</evidence>
<dbReference type="EMBL" id="LT670817">
    <property type="protein sequence ID" value="SHH96923.1"/>
    <property type="molecule type" value="Genomic_DNA"/>
</dbReference>
<evidence type="ECO:0000313" key="1">
    <source>
        <dbReference type="EMBL" id="SHH96923.1"/>
    </source>
</evidence>